<comment type="caution">
    <text evidence="6">The sequence shown here is derived from an EMBL/GenBank/DDBJ whole genome shotgun (WGS) entry which is preliminary data.</text>
</comment>
<accession>A0AA88ZRL1</accession>
<evidence type="ECO:0000313" key="7">
    <source>
        <dbReference type="Proteomes" id="UP000030016"/>
    </source>
</evidence>
<proteinExistence type="inferred from homology"/>
<dbReference type="AlphaFoldDB" id="A0AA88ZRL1"/>
<keyword evidence="6" id="KW-0282">Flagellum</keyword>
<dbReference type="GO" id="GO:0005198">
    <property type="term" value="F:structural molecule activity"/>
    <property type="evidence" value="ECO:0007669"/>
    <property type="project" value="UniProtKB-UniRule"/>
</dbReference>
<evidence type="ECO:0000256" key="5">
    <source>
        <dbReference type="NCBIfam" id="TIGR00205"/>
    </source>
</evidence>
<keyword evidence="6" id="KW-0969">Cilium</keyword>
<comment type="similarity">
    <text evidence="2 4">Belongs to the FliE family.</text>
</comment>
<keyword evidence="6" id="KW-0966">Cell projection</keyword>
<dbReference type="GO" id="GO:0003774">
    <property type="term" value="F:cytoskeletal motor activity"/>
    <property type="evidence" value="ECO:0007669"/>
    <property type="project" value="InterPro"/>
</dbReference>
<dbReference type="NCBIfam" id="TIGR00205">
    <property type="entry name" value="fliE"/>
    <property type="match status" value="1"/>
</dbReference>
<organism evidence="6 7">
    <name type="scientific">Clostridium novyi A str. 4570</name>
    <dbReference type="NCBI Taxonomy" id="1444290"/>
    <lineage>
        <taxon>Bacteria</taxon>
        <taxon>Bacillati</taxon>
        <taxon>Bacillota</taxon>
        <taxon>Clostridia</taxon>
        <taxon>Eubacteriales</taxon>
        <taxon>Clostridiaceae</taxon>
        <taxon>Clostridium</taxon>
    </lineage>
</organism>
<dbReference type="GO" id="GO:0071973">
    <property type="term" value="P:bacterial-type flagellum-dependent cell motility"/>
    <property type="evidence" value="ECO:0007669"/>
    <property type="project" value="InterPro"/>
</dbReference>
<evidence type="ECO:0000256" key="1">
    <source>
        <dbReference type="ARBA" id="ARBA00004117"/>
    </source>
</evidence>
<dbReference type="PRINTS" id="PR01006">
    <property type="entry name" value="FLGHOOKFLIE"/>
</dbReference>
<reference evidence="6 7" key="1">
    <citation type="submission" date="2014-01" db="EMBL/GenBank/DDBJ databases">
        <title>Plasmidome dynamics in the species complex Clostridium novyi sensu lato converts strains of independent lineages into distinctly different pathogens.</title>
        <authorList>
            <person name="Skarin H."/>
            <person name="Segerman B."/>
        </authorList>
    </citation>
    <scope>NUCLEOTIDE SEQUENCE [LARGE SCALE GENOMIC DNA]</scope>
    <source>
        <strain evidence="6 7">4570</strain>
    </source>
</reference>
<name>A0AA88ZRL1_CLONO</name>
<evidence type="ECO:0000256" key="2">
    <source>
        <dbReference type="ARBA" id="ARBA00009272"/>
    </source>
</evidence>
<protein>
    <recommendedName>
        <fullName evidence="4 5">Flagellar hook-basal body complex protein FliE</fullName>
    </recommendedName>
</protein>
<evidence type="ECO:0000313" key="6">
    <source>
        <dbReference type="EMBL" id="KGN03417.1"/>
    </source>
</evidence>
<comment type="subcellular location">
    <subcellularLocation>
        <location evidence="1 4">Bacterial flagellum basal body</location>
    </subcellularLocation>
</comment>
<dbReference type="Proteomes" id="UP000030016">
    <property type="component" value="Unassembled WGS sequence"/>
</dbReference>
<dbReference type="Pfam" id="PF02049">
    <property type="entry name" value="FliE"/>
    <property type="match status" value="1"/>
</dbReference>
<dbReference type="PANTHER" id="PTHR34653">
    <property type="match status" value="1"/>
</dbReference>
<dbReference type="GO" id="GO:0009425">
    <property type="term" value="C:bacterial-type flagellum basal body"/>
    <property type="evidence" value="ECO:0007669"/>
    <property type="project" value="UniProtKB-SubCell"/>
</dbReference>
<dbReference type="InterPro" id="IPR001624">
    <property type="entry name" value="FliE"/>
</dbReference>
<evidence type="ECO:0000256" key="3">
    <source>
        <dbReference type="ARBA" id="ARBA00023143"/>
    </source>
</evidence>
<evidence type="ECO:0000256" key="4">
    <source>
        <dbReference type="HAMAP-Rule" id="MF_00724"/>
    </source>
</evidence>
<dbReference type="EMBL" id="JDRX01000001">
    <property type="protein sequence ID" value="KGN03417.1"/>
    <property type="molecule type" value="Genomic_DNA"/>
</dbReference>
<dbReference type="HAMAP" id="MF_00724">
    <property type="entry name" value="FliE"/>
    <property type="match status" value="1"/>
</dbReference>
<gene>
    <name evidence="4 6" type="primary">fliE</name>
    <name evidence="6" type="ORF">Z969_00145</name>
</gene>
<keyword evidence="3 4" id="KW-0975">Bacterial flagellum</keyword>
<dbReference type="RefSeq" id="WP_039247757.1">
    <property type="nucleotide sequence ID" value="NZ_JDRX01000001.1"/>
</dbReference>
<dbReference type="PANTHER" id="PTHR34653:SF1">
    <property type="entry name" value="FLAGELLAR HOOK-BASAL BODY COMPLEX PROTEIN FLIE"/>
    <property type="match status" value="1"/>
</dbReference>
<sequence length="103" mass="11794">MKINEFIPSSGIYSKIDSLNKEKSTSGVNTSSEFQDVLKSQLDKVNEKQLESEKITDDFIKGEDVEVHDVMIKNEEAKLSMQLAVQVRNKLLEAYQEINRMQV</sequence>